<evidence type="ECO:0000313" key="1">
    <source>
        <dbReference type="EMBL" id="KAK2880913.1"/>
    </source>
</evidence>
<dbReference type="AlphaFoldDB" id="A0AA88PDX6"/>
<gene>
    <name evidence="1" type="ORF">Q8A67_018181</name>
</gene>
<keyword evidence="2" id="KW-1185">Reference proteome</keyword>
<sequence length="182" mass="19973">MSSAVLQRQPERVCIGVQQTANRGFDIQPIDEGKGTKAKSDGAPFQIHISDVPPAVCAGATHGEQGLPQGCSVDHANKSRPVTCSIAPFEGQASSVRKKKARRALFSMREQGGKEGKESRHLLPWLLAKYEDPAIQKAPFSCSQPANVTRLEGKAAQEETRRTRRTLLLMIRARAAHHRKEK</sequence>
<protein>
    <submittedName>
        <fullName evidence="1">Uncharacterized protein</fullName>
    </submittedName>
</protein>
<comment type="caution">
    <text evidence="1">The sequence shown here is derived from an EMBL/GenBank/DDBJ whole genome shotgun (WGS) entry which is preliminary data.</text>
</comment>
<dbReference type="Proteomes" id="UP001187343">
    <property type="component" value="Unassembled WGS sequence"/>
</dbReference>
<evidence type="ECO:0000313" key="2">
    <source>
        <dbReference type="Proteomes" id="UP001187343"/>
    </source>
</evidence>
<reference evidence="1" key="1">
    <citation type="submission" date="2023-08" db="EMBL/GenBank/DDBJ databases">
        <title>Chromosome-level Genome Assembly of mud carp (Cirrhinus molitorella).</title>
        <authorList>
            <person name="Liu H."/>
        </authorList>
    </citation>
    <scope>NUCLEOTIDE SEQUENCE</scope>
    <source>
        <strain evidence="1">Prfri</strain>
        <tissue evidence="1">Muscle</tissue>
    </source>
</reference>
<accession>A0AA88PDX6</accession>
<proteinExistence type="predicted"/>
<organism evidence="1 2">
    <name type="scientific">Cirrhinus molitorella</name>
    <name type="common">mud carp</name>
    <dbReference type="NCBI Taxonomy" id="172907"/>
    <lineage>
        <taxon>Eukaryota</taxon>
        <taxon>Metazoa</taxon>
        <taxon>Chordata</taxon>
        <taxon>Craniata</taxon>
        <taxon>Vertebrata</taxon>
        <taxon>Euteleostomi</taxon>
        <taxon>Actinopterygii</taxon>
        <taxon>Neopterygii</taxon>
        <taxon>Teleostei</taxon>
        <taxon>Ostariophysi</taxon>
        <taxon>Cypriniformes</taxon>
        <taxon>Cyprinidae</taxon>
        <taxon>Labeoninae</taxon>
        <taxon>Labeonini</taxon>
        <taxon>Cirrhinus</taxon>
    </lineage>
</organism>
<dbReference type="EMBL" id="JAUYZG010000018">
    <property type="protein sequence ID" value="KAK2880913.1"/>
    <property type="molecule type" value="Genomic_DNA"/>
</dbReference>
<name>A0AA88PDX6_9TELE</name>